<evidence type="ECO:0000313" key="1">
    <source>
        <dbReference type="EMBL" id="CAJ1405070.1"/>
    </source>
</evidence>
<dbReference type="AlphaFoldDB" id="A0AA36JF56"/>
<dbReference type="EMBL" id="CAUJNA010003568">
    <property type="protein sequence ID" value="CAJ1405070.1"/>
    <property type="molecule type" value="Genomic_DNA"/>
</dbReference>
<comment type="caution">
    <text evidence="1">The sequence shown here is derived from an EMBL/GenBank/DDBJ whole genome shotgun (WGS) entry which is preliminary data.</text>
</comment>
<organism evidence="1 2">
    <name type="scientific">Effrenium voratum</name>
    <dbReference type="NCBI Taxonomy" id="2562239"/>
    <lineage>
        <taxon>Eukaryota</taxon>
        <taxon>Sar</taxon>
        <taxon>Alveolata</taxon>
        <taxon>Dinophyceae</taxon>
        <taxon>Suessiales</taxon>
        <taxon>Symbiodiniaceae</taxon>
        <taxon>Effrenium</taxon>
    </lineage>
</organism>
<dbReference type="Proteomes" id="UP001178507">
    <property type="component" value="Unassembled WGS sequence"/>
</dbReference>
<gene>
    <name evidence="1" type="ORF">EVOR1521_LOCUS27385</name>
</gene>
<sequence>MVAGFLQTADHALPPFARGTELCRGNVLALLAAPERLFAETDGKRARLHERVVDLFVICEAALEDGLPNFVVREVPEQSVG</sequence>
<reference evidence="1" key="1">
    <citation type="submission" date="2023-08" db="EMBL/GenBank/DDBJ databases">
        <authorList>
            <person name="Chen Y."/>
            <person name="Shah S."/>
            <person name="Dougan E. K."/>
            <person name="Thang M."/>
            <person name="Chan C."/>
        </authorList>
    </citation>
    <scope>NUCLEOTIDE SEQUENCE</scope>
</reference>
<keyword evidence="2" id="KW-1185">Reference proteome</keyword>
<accession>A0AA36JF56</accession>
<protein>
    <submittedName>
        <fullName evidence="1">Uncharacterized protein</fullName>
    </submittedName>
</protein>
<proteinExistence type="predicted"/>
<name>A0AA36JF56_9DINO</name>
<evidence type="ECO:0000313" key="2">
    <source>
        <dbReference type="Proteomes" id="UP001178507"/>
    </source>
</evidence>